<comment type="caution">
    <text evidence="2">The sequence shown here is derived from an EMBL/GenBank/DDBJ whole genome shotgun (WGS) entry which is preliminary data.</text>
</comment>
<evidence type="ECO:0000313" key="3">
    <source>
        <dbReference type="Proteomes" id="UP000230233"/>
    </source>
</evidence>
<gene>
    <name evidence="2" type="primary">Cnig_chr_II.g6357</name>
    <name evidence="2" type="ORF">B9Z55_006357</name>
</gene>
<protein>
    <submittedName>
        <fullName evidence="2">Uncharacterized protein</fullName>
    </submittedName>
</protein>
<sequence>MTSLSPIELEELRDRQKKELDEQRNAMNQQIMQLNRTLTAKKTQNNMLQCCLESQTEERKYLENKLAEDQERHNKQKIIFSRKSFLESIEQKSIDQLTRDLEKEVNWVILILKLYEFQNQRGNHLEDCIKGEEGMINLLKKLIAEVEIRHAIDVARILENAQVAK</sequence>
<evidence type="ECO:0000313" key="2">
    <source>
        <dbReference type="EMBL" id="PIC46773.1"/>
    </source>
</evidence>
<feature type="coiled-coil region" evidence="1">
    <location>
        <begin position="9"/>
        <end position="72"/>
    </location>
</feature>
<dbReference type="EMBL" id="PDUG01000002">
    <property type="protein sequence ID" value="PIC46773.1"/>
    <property type="molecule type" value="Genomic_DNA"/>
</dbReference>
<accession>A0A2G5V4R5</accession>
<evidence type="ECO:0000256" key="1">
    <source>
        <dbReference type="SAM" id="Coils"/>
    </source>
</evidence>
<keyword evidence="1" id="KW-0175">Coiled coil</keyword>
<dbReference type="Proteomes" id="UP000230233">
    <property type="component" value="Chromosome II"/>
</dbReference>
<proteinExistence type="predicted"/>
<organism evidence="2 3">
    <name type="scientific">Caenorhabditis nigoni</name>
    <dbReference type="NCBI Taxonomy" id="1611254"/>
    <lineage>
        <taxon>Eukaryota</taxon>
        <taxon>Metazoa</taxon>
        <taxon>Ecdysozoa</taxon>
        <taxon>Nematoda</taxon>
        <taxon>Chromadorea</taxon>
        <taxon>Rhabditida</taxon>
        <taxon>Rhabditina</taxon>
        <taxon>Rhabditomorpha</taxon>
        <taxon>Rhabditoidea</taxon>
        <taxon>Rhabditidae</taxon>
        <taxon>Peloderinae</taxon>
        <taxon>Caenorhabditis</taxon>
    </lineage>
</organism>
<dbReference type="AlphaFoldDB" id="A0A2G5V4R5"/>
<reference evidence="3" key="1">
    <citation type="submission" date="2017-10" db="EMBL/GenBank/DDBJ databases">
        <title>Rapid genome shrinkage in a self-fertile nematode reveals novel sperm competition proteins.</title>
        <authorList>
            <person name="Yin D."/>
            <person name="Schwarz E.M."/>
            <person name="Thomas C.G."/>
            <person name="Felde R.L."/>
            <person name="Korf I.F."/>
            <person name="Cutter A.D."/>
            <person name="Schartner C.M."/>
            <person name="Ralston E.J."/>
            <person name="Meyer B.J."/>
            <person name="Haag E.S."/>
        </authorList>
    </citation>
    <scope>NUCLEOTIDE SEQUENCE [LARGE SCALE GENOMIC DNA]</scope>
    <source>
        <strain evidence="3">JU1422</strain>
    </source>
</reference>
<keyword evidence="3" id="KW-1185">Reference proteome</keyword>
<dbReference type="OrthoDB" id="10383972at2759"/>
<name>A0A2G5V4R5_9PELO</name>